<accession>A0A1I7XN66</accession>
<dbReference type="AlphaFoldDB" id="A0A1I7XN66"/>
<keyword evidence="2" id="KW-1185">Reference proteome</keyword>
<evidence type="ECO:0000256" key="1">
    <source>
        <dbReference type="SAM" id="SignalP"/>
    </source>
</evidence>
<keyword evidence="1" id="KW-0732">Signal</keyword>
<evidence type="ECO:0000313" key="2">
    <source>
        <dbReference type="Proteomes" id="UP000095283"/>
    </source>
</evidence>
<reference evidence="3" key="1">
    <citation type="submission" date="2016-11" db="UniProtKB">
        <authorList>
            <consortium name="WormBaseParasite"/>
        </authorList>
    </citation>
    <scope>IDENTIFICATION</scope>
</reference>
<dbReference type="Proteomes" id="UP000095283">
    <property type="component" value="Unplaced"/>
</dbReference>
<name>A0A1I7XN66_HETBA</name>
<dbReference type="WBParaSite" id="Hba_19225">
    <property type="protein sequence ID" value="Hba_19225"/>
    <property type="gene ID" value="Hba_19225"/>
</dbReference>
<protein>
    <submittedName>
        <fullName evidence="3">Uncharacterized protein</fullName>
    </submittedName>
</protein>
<feature type="signal peptide" evidence="1">
    <location>
        <begin position="1"/>
        <end position="18"/>
    </location>
</feature>
<proteinExistence type="predicted"/>
<organism evidence="2 3">
    <name type="scientific">Heterorhabditis bacteriophora</name>
    <name type="common">Entomopathogenic nematode worm</name>
    <dbReference type="NCBI Taxonomy" id="37862"/>
    <lineage>
        <taxon>Eukaryota</taxon>
        <taxon>Metazoa</taxon>
        <taxon>Ecdysozoa</taxon>
        <taxon>Nematoda</taxon>
        <taxon>Chromadorea</taxon>
        <taxon>Rhabditida</taxon>
        <taxon>Rhabditina</taxon>
        <taxon>Rhabditomorpha</taxon>
        <taxon>Strongyloidea</taxon>
        <taxon>Heterorhabditidae</taxon>
        <taxon>Heterorhabditis</taxon>
    </lineage>
</organism>
<evidence type="ECO:0000313" key="3">
    <source>
        <dbReference type="WBParaSite" id="Hba_19225"/>
    </source>
</evidence>
<sequence>MLLPVVIILIYCNTLALSQFYVPEFPELQMVPVYMPVMPEIPITNTDATHNSDKGKTYYKTFNDKLPGGSGRGHVYEHYAPGHHEYSNSYNSFQSFGDPAGFRKQIFNTPNGQMLTYSIPDGLKVAVIGMNPMHQNCPEILHWFEVRRVREPVHSVHVIVLQPGLGASTGVDCGMILLEREADAWKSL</sequence>
<feature type="chain" id="PRO_5009311356" evidence="1">
    <location>
        <begin position="19"/>
        <end position="188"/>
    </location>
</feature>